<dbReference type="EMBL" id="CAAALY010252933">
    <property type="protein sequence ID" value="VEL36697.1"/>
    <property type="molecule type" value="Genomic_DNA"/>
</dbReference>
<feature type="region of interest" description="Disordered" evidence="1">
    <location>
        <begin position="1"/>
        <end position="28"/>
    </location>
</feature>
<keyword evidence="3" id="KW-1185">Reference proteome</keyword>
<evidence type="ECO:0000313" key="3">
    <source>
        <dbReference type="Proteomes" id="UP000784294"/>
    </source>
</evidence>
<accession>A0A3S5B546</accession>
<evidence type="ECO:0000256" key="1">
    <source>
        <dbReference type="SAM" id="MobiDB-lite"/>
    </source>
</evidence>
<gene>
    <name evidence="2" type="ORF">PXEA_LOCUS30137</name>
</gene>
<name>A0A3S5B546_9PLAT</name>
<protein>
    <submittedName>
        <fullName evidence="2">Uncharacterized protein</fullName>
    </submittedName>
</protein>
<reference evidence="2" key="1">
    <citation type="submission" date="2018-11" db="EMBL/GenBank/DDBJ databases">
        <authorList>
            <consortium name="Pathogen Informatics"/>
        </authorList>
    </citation>
    <scope>NUCLEOTIDE SEQUENCE</scope>
</reference>
<evidence type="ECO:0000313" key="2">
    <source>
        <dbReference type="EMBL" id="VEL36697.1"/>
    </source>
</evidence>
<dbReference type="Proteomes" id="UP000784294">
    <property type="component" value="Unassembled WGS sequence"/>
</dbReference>
<organism evidence="2 3">
    <name type="scientific">Protopolystoma xenopodis</name>
    <dbReference type="NCBI Taxonomy" id="117903"/>
    <lineage>
        <taxon>Eukaryota</taxon>
        <taxon>Metazoa</taxon>
        <taxon>Spiralia</taxon>
        <taxon>Lophotrochozoa</taxon>
        <taxon>Platyhelminthes</taxon>
        <taxon>Monogenea</taxon>
        <taxon>Polyopisthocotylea</taxon>
        <taxon>Polystomatidea</taxon>
        <taxon>Polystomatidae</taxon>
        <taxon>Protopolystoma</taxon>
    </lineage>
</organism>
<sequence>MVDAVHETSSSVSGEDEHRQSWDSFLQKPQVRHMTNDSWRISRGLHQPEHGIEAKRLEYNANQPTASGDSSKPAFFSYLQSIERAQIFGSTHLYKRFCASIVSSGWFGRYPHMDITTLAQNGVTA</sequence>
<comment type="caution">
    <text evidence="2">The sequence shown here is derived from an EMBL/GenBank/DDBJ whole genome shotgun (WGS) entry which is preliminary data.</text>
</comment>
<dbReference type="AlphaFoldDB" id="A0A3S5B546"/>
<proteinExistence type="predicted"/>